<organism evidence="2 3">
    <name type="scientific">Breznakia pachnodae</name>
    <dbReference type="NCBI Taxonomy" id="265178"/>
    <lineage>
        <taxon>Bacteria</taxon>
        <taxon>Bacillati</taxon>
        <taxon>Bacillota</taxon>
        <taxon>Erysipelotrichia</taxon>
        <taxon>Erysipelotrichales</taxon>
        <taxon>Erysipelotrichaceae</taxon>
        <taxon>Breznakia</taxon>
    </lineage>
</organism>
<comment type="caution">
    <text evidence="2">The sequence shown here is derived from an EMBL/GenBank/DDBJ whole genome shotgun (WGS) entry which is preliminary data.</text>
</comment>
<keyword evidence="1" id="KW-0812">Transmembrane</keyword>
<keyword evidence="3" id="KW-1185">Reference proteome</keyword>
<protein>
    <submittedName>
        <fullName evidence="2">Uncharacterized protein</fullName>
    </submittedName>
</protein>
<evidence type="ECO:0000313" key="3">
    <source>
        <dbReference type="Proteomes" id="UP001230220"/>
    </source>
</evidence>
<proteinExistence type="predicted"/>
<keyword evidence="1" id="KW-0472">Membrane</keyword>
<keyword evidence="1" id="KW-1133">Transmembrane helix</keyword>
<dbReference type="EMBL" id="JAUSUR010000003">
    <property type="protein sequence ID" value="MDQ0361004.1"/>
    <property type="molecule type" value="Genomic_DNA"/>
</dbReference>
<name>A0ABU0E287_9FIRM</name>
<evidence type="ECO:0000256" key="1">
    <source>
        <dbReference type="SAM" id="Phobius"/>
    </source>
</evidence>
<dbReference type="Proteomes" id="UP001230220">
    <property type="component" value="Unassembled WGS sequence"/>
</dbReference>
<sequence length="148" mass="16772">MDENFMQDNLPLFIGVFATVCIVIVVLMIVSSRKQKAKKKTLLSSNDNLVEVEFDYPAVPRERVIMNPGTTEYVLHSVNGKAADLISRSILVPAGKLELDVEFYQLSMGKKIAKSLARSEITFAIEKGKKYQITYNYLDKIFECKETK</sequence>
<evidence type="ECO:0000313" key="2">
    <source>
        <dbReference type="EMBL" id="MDQ0361004.1"/>
    </source>
</evidence>
<accession>A0ABU0E287</accession>
<dbReference type="RefSeq" id="WP_307407357.1">
    <property type="nucleotide sequence ID" value="NZ_JAUSUR010000003.1"/>
</dbReference>
<feature type="transmembrane region" description="Helical" evidence="1">
    <location>
        <begin position="12"/>
        <end position="30"/>
    </location>
</feature>
<reference evidence="2 3" key="1">
    <citation type="submission" date="2023-07" db="EMBL/GenBank/DDBJ databases">
        <title>Genomic Encyclopedia of Type Strains, Phase IV (KMG-IV): sequencing the most valuable type-strain genomes for metagenomic binning, comparative biology and taxonomic classification.</title>
        <authorList>
            <person name="Goeker M."/>
        </authorList>
    </citation>
    <scope>NUCLEOTIDE SEQUENCE [LARGE SCALE GENOMIC DNA]</scope>
    <source>
        <strain evidence="2 3">DSM 16784</strain>
    </source>
</reference>
<gene>
    <name evidence="2" type="ORF">J2S15_001751</name>
</gene>